<evidence type="ECO:0000313" key="3">
    <source>
        <dbReference type="EMBL" id="KAJ8726326.1"/>
    </source>
</evidence>
<dbReference type="InterPro" id="IPR019080">
    <property type="entry name" value="YqaJ_viral_recombinase"/>
</dbReference>
<dbReference type="AlphaFoldDB" id="A0AAD8DVG7"/>
<dbReference type="InterPro" id="IPR011604">
    <property type="entry name" value="PDDEXK-like_dom_sf"/>
</dbReference>
<dbReference type="InterPro" id="IPR011335">
    <property type="entry name" value="Restrct_endonuc-II-like"/>
</dbReference>
<dbReference type="CDD" id="cd22343">
    <property type="entry name" value="PDDEXK_lambda_exonuclease-like"/>
    <property type="match status" value="1"/>
</dbReference>
<dbReference type="Pfam" id="PF09588">
    <property type="entry name" value="YqaJ"/>
    <property type="match status" value="1"/>
</dbReference>
<dbReference type="GO" id="GO:0008270">
    <property type="term" value="F:zinc ion binding"/>
    <property type="evidence" value="ECO:0007669"/>
    <property type="project" value="UniProtKB-KW"/>
</dbReference>
<sequence>MKKVAYVVDIKLSKDGIIEECHCDCAAGSGIQASCKHVAVLLCGIHEMVHSKTIKLHQACTQMLMTFNRPRKAFYNSPISAQNLPNKRLKSCNYNPIGENDIMHNYKDYVRNLVIGYGETTMPLLQTFKPANPHGIEWDHYSYVEKSPQDILLEKLLLKNVTSNQIQEIEENTRTQDNSPKWREMRSCRITASIFYVVSHSKTCSKSLLQRILAPKAVHTRAVVHGKIHEPIAISQYEYNYGLTVQKCGLFISYEFPFLAASPDGLIGEDTLIEVKCPYASRNSVINEVTVPYLEKKKWRVIFKKDASILCPNPGTAILLPQTIL</sequence>
<dbReference type="EMBL" id="JARGEI010000009">
    <property type="protein sequence ID" value="KAJ8726326.1"/>
    <property type="molecule type" value="Genomic_DNA"/>
</dbReference>
<accession>A0AAD8DVG7</accession>
<dbReference type="PANTHER" id="PTHR47526:SF3">
    <property type="entry name" value="PHD-TYPE DOMAIN-CONTAINING PROTEIN"/>
    <property type="match status" value="1"/>
</dbReference>
<evidence type="ECO:0000256" key="1">
    <source>
        <dbReference type="PROSITE-ProRule" id="PRU00325"/>
    </source>
</evidence>
<feature type="domain" description="SWIM-type" evidence="2">
    <location>
        <begin position="6"/>
        <end position="46"/>
    </location>
</feature>
<name>A0AAD8DVG7_MYTSE</name>
<keyword evidence="1" id="KW-0863">Zinc-finger</keyword>
<comment type="caution">
    <text evidence="3">The sequence shown here is derived from an EMBL/GenBank/DDBJ whole genome shotgun (WGS) entry which is preliminary data.</text>
</comment>
<dbReference type="PANTHER" id="PTHR47526">
    <property type="entry name" value="ATP-DEPENDENT DNA HELICASE"/>
    <property type="match status" value="1"/>
</dbReference>
<protein>
    <recommendedName>
        <fullName evidence="2">SWIM-type domain-containing protein</fullName>
    </recommendedName>
</protein>
<evidence type="ECO:0000313" key="4">
    <source>
        <dbReference type="Proteomes" id="UP001231518"/>
    </source>
</evidence>
<keyword evidence="1" id="KW-0479">Metal-binding</keyword>
<dbReference type="InterPro" id="IPR007527">
    <property type="entry name" value="Znf_SWIM"/>
</dbReference>
<proteinExistence type="predicted"/>
<keyword evidence="4" id="KW-1185">Reference proteome</keyword>
<dbReference type="Gene3D" id="3.90.320.10">
    <property type="match status" value="1"/>
</dbReference>
<dbReference type="PROSITE" id="PS50966">
    <property type="entry name" value="ZF_SWIM"/>
    <property type="match status" value="1"/>
</dbReference>
<dbReference type="Proteomes" id="UP001231518">
    <property type="component" value="Chromosome 10"/>
</dbReference>
<evidence type="ECO:0000259" key="2">
    <source>
        <dbReference type="PROSITE" id="PS50966"/>
    </source>
</evidence>
<reference evidence="3" key="1">
    <citation type="submission" date="2023-03" db="EMBL/GenBank/DDBJ databases">
        <title>Chromosome-level genomes of two armyworms, Mythimna separata and Mythimna loreyi, provide insights into the biosynthesis and reception of sex pheromones.</title>
        <authorList>
            <person name="Zhao H."/>
        </authorList>
    </citation>
    <scope>NUCLEOTIDE SEQUENCE</scope>
    <source>
        <strain evidence="3">BeijingLab</strain>
        <tissue evidence="3">Pupa</tissue>
    </source>
</reference>
<gene>
    <name evidence="3" type="ORF">PYW07_001024</name>
</gene>
<dbReference type="GO" id="GO:0006281">
    <property type="term" value="P:DNA repair"/>
    <property type="evidence" value="ECO:0007669"/>
    <property type="project" value="UniProtKB-ARBA"/>
</dbReference>
<dbReference type="SUPFAM" id="SSF52980">
    <property type="entry name" value="Restriction endonuclease-like"/>
    <property type="match status" value="1"/>
</dbReference>
<organism evidence="3 4">
    <name type="scientific">Mythimna separata</name>
    <name type="common">Oriental armyworm</name>
    <name type="synonym">Pseudaletia separata</name>
    <dbReference type="NCBI Taxonomy" id="271217"/>
    <lineage>
        <taxon>Eukaryota</taxon>
        <taxon>Metazoa</taxon>
        <taxon>Ecdysozoa</taxon>
        <taxon>Arthropoda</taxon>
        <taxon>Hexapoda</taxon>
        <taxon>Insecta</taxon>
        <taxon>Pterygota</taxon>
        <taxon>Neoptera</taxon>
        <taxon>Endopterygota</taxon>
        <taxon>Lepidoptera</taxon>
        <taxon>Glossata</taxon>
        <taxon>Ditrysia</taxon>
        <taxon>Noctuoidea</taxon>
        <taxon>Noctuidae</taxon>
        <taxon>Noctuinae</taxon>
        <taxon>Hadenini</taxon>
        <taxon>Mythimna</taxon>
    </lineage>
</organism>
<keyword evidence="1" id="KW-0862">Zinc</keyword>